<dbReference type="RefSeq" id="WP_311601198.1">
    <property type="nucleotide sequence ID" value="NZ_JAVREM010000032.1"/>
</dbReference>
<comment type="caution">
    <text evidence="1">The sequence shown here is derived from an EMBL/GenBank/DDBJ whole genome shotgun (WGS) entry which is preliminary data.</text>
</comment>
<organism evidence="1 2">
    <name type="scientific">Streptomyces millisiae</name>
    <dbReference type="NCBI Taxonomy" id="3075542"/>
    <lineage>
        <taxon>Bacteria</taxon>
        <taxon>Bacillati</taxon>
        <taxon>Actinomycetota</taxon>
        <taxon>Actinomycetes</taxon>
        <taxon>Kitasatosporales</taxon>
        <taxon>Streptomycetaceae</taxon>
        <taxon>Streptomyces</taxon>
    </lineage>
</organism>
<keyword evidence="2" id="KW-1185">Reference proteome</keyword>
<gene>
    <name evidence="1" type="ORF">RNC47_21990</name>
</gene>
<protein>
    <submittedName>
        <fullName evidence="1">Uncharacterized protein</fullName>
    </submittedName>
</protein>
<evidence type="ECO:0000313" key="1">
    <source>
        <dbReference type="EMBL" id="MDT0321008.1"/>
    </source>
</evidence>
<accession>A0ABU2LTT2</accession>
<sequence length="160" mass="17301">MSESEFGMKRPSGIEVRRGCPLPLLFSVVLRPFLAVAGVDRDLDKVLENGRERGIVDRAAVAKAVDGRLMNELVGCVWVDGLRLAGEGGLFQHLIERLLESRSGGRRQPPWRIHLDSRSVHSVFNASVAFGGVGSSGVPALPAPCPALWRMGLGTQVHEP</sequence>
<dbReference type="Proteomes" id="UP001183420">
    <property type="component" value="Unassembled WGS sequence"/>
</dbReference>
<proteinExistence type="predicted"/>
<evidence type="ECO:0000313" key="2">
    <source>
        <dbReference type="Proteomes" id="UP001183420"/>
    </source>
</evidence>
<name>A0ABU2LTT2_9ACTN</name>
<reference evidence="2" key="1">
    <citation type="submission" date="2023-07" db="EMBL/GenBank/DDBJ databases">
        <title>30 novel species of actinomycetes from the DSMZ collection.</title>
        <authorList>
            <person name="Nouioui I."/>
        </authorList>
    </citation>
    <scope>NUCLEOTIDE SEQUENCE [LARGE SCALE GENOMIC DNA]</scope>
    <source>
        <strain evidence="2">DSM 44918</strain>
    </source>
</reference>
<dbReference type="EMBL" id="JAVREM010000032">
    <property type="protein sequence ID" value="MDT0321008.1"/>
    <property type="molecule type" value="Genomic_DNA"/>
</dbReference>